<evidence type="ECO:0000313" key="2">
    <source>
        <dbReference type="Proteomes" id="UP000017396"/>
    </source>
</evidence>
<sequence length="123" mass="14244">MDNIHFLSFDDFARSGGEKRQSKLSATVLKQVLEKFFYNSRLTGVSFETTSFCDVSPDPSARLNLDSERYLGQITLWKSGNVDFEVLDCEQEDTIFFGHVRLQEDSEEKLKDHLSRFVAYFLN</sequence>
<reference evidence="1 2" key="1">
    <citation type="journal article" date="2013" name="PLoS ONE">
        <title>Cultivation and Complete Genome Sequencing of Gloeobacter kilaueensis sp. nov., from a Lava Cave in Kilauea Caldera, Hawai'i.</title>
        <authorList>
            <person name="Saw J.H."/>
            <person name="Schatz M."/>
            <person name="Brown M.V."/>
            <person name="Kunkel D.D."/>
            <person name="Foster J.S."/>
            <person name="Shick H."/>
            <person name="Christensen S."/>
            <person name="Hou S."/>
            <person name="Wan X."/>
            <person name="Donachie S.P."/>
        </authorList>
    </citation>
    <scope>NUCLEOTIDE SEQUENCE [LARGE SCALE GENOMIC DNA]</scope>
    <source>
        <strain evidence="2">JS</strain>
    </source>
</reference>
<dbReference type="HOGENOM" id="CLU_2011990_0_0_3"/>
<proteinExistence type="predicted"/>
<evidence type="ECO:0000313" key="1">
    <source>
        <dbReference type="EMBL" id="AGY56693.1"/>
    </source>
</evidence>
<dbReference type="InterPro" id="IPR057062">
    <property type="entry name" value="TriTu"/>
</dbReference>
<dbReference type="STRING" id="1183438.GKIL_0447"/>
<dbReference type="KEGG" id="glj:GKIL_0447"/>
<dbReference type="Proteomes" id="UP000017396">
    <property type="component" value="Chromosome"/>
</dbReference>
<dbReference type="EMBL" id="CP003587">
    <property type="protein sequence ID" value="AGY56693.1"/>
    <property type="molecule type" value="Genomic_DNA"/>
</dbReference>
<dbReference type="Pfam" id="PF24689">
    <property type="entry name" value="TriTu"/>
    <property type="match status" value="1"/>
</dbReference>
<organism evidence="1 2">
    <name type="scientific">Gloeobacter kilaueensis (strain ATCC BAA-2537 / CCAP 1431/1 / ULC 316 / JS1)</name>
    <dbReference type="NCBI Taxonomy" id="1183438"/>
    <lineage>
        <taxon>Bacteria</taxon>
        <taxon>Bacillati</taxon>
        <taxon>Cyanobacteriota</taxon>
        <taxon>Cyanophyceae</taxon>
        <taxon>Gloeobacterales</taxon>
        <taxon>Gloeobacteraceae</taxon>
        <taxon>Gloeobacter</taxon>
    </lineage>
</organism>
<accession>U5QCW7</accession>
<keyword evidence="2" id="KW-1185">Reference proteome</keyword>
<name>U5QCW7_GLOK1</name>
<dbReference type="AlphaFoldDB" id="U5QCW7"/>
<gene>
    <name evidence="1" type="ORF">GKIL_0447</name>
</gene>
<protein>
    <submittedName>
        <fullName evidence="1">Uncharacterized protein</fullName>
    </submittedName>
</protein>